<proteinExistence type="predicted"/>
<organism evidence="3">
    <name type="scientific">mine drainage metagenome</name>
    <dbReference type="NCBI Taxonomy" id="410659"/>
    <lineage>
        <taxon>unclassified sequences</taxon>
        <taxon>metagenomes</taxon>
        <taxon>ecological metagenomes</taxon>
    </lineage>
</organism>
<comment type="caution">
    <text evidence="3">The sequence shown here is derived from an EMBL/GenBank/DDBJ whole genome shotgun (WGS) entry which is preliminary data.</text>
</comment>
<sequence>ELRLRPGINLVDVRWTQETEDPLLRRLTATATLELKGTRWEAECSTEVHVVYHVCPECSRRQGHFYTAQLQLRGSEEGSLRSGAALRAWAHLQWENHLRGASESVRRAVSFEQELKEGWDIFFSSTPEARSAARGFRERFGAGYLESASLYSRKGGEDIYRVTFLLRLPPAGPGDYVEREERLYRIRHVDPRGPVEMIDAQYGAKQVISLEELTQARLICGPEGVGIREVHFPAEGRPFLHPGDGSREVSLRGRLPDRPTTEGVGEFPVALGARQAWWLPAKNPPRRARPPGLER</sequence>
<evidence type="ECO:0000313" key="3">
    <source>
        <dbReference type="EMBL" id="EQD31221.1"/>
    </source>
</evidence>
<evidence type="ECO:0000256" key="1">
    <source>
        <dbReference type="SAM" id="MobiDB-lite"/>
    </source>
</evidence>
<dbReference type="EMBL" id="AUZY01012194">
    <property type="protein sequence ID" value="EQD31221.1"/>
    <property type="molecule type" value="Genomic_DNA"/>
</dbReference>
<dbReference type="AlphaFoldDB" id="T0Y7W6"/>
<gene>
    <name evidence="3" type="ORF">B1B_18232</name>
</gene>
<reference evidence="3" key="2">
    <citation type="journal article" date="2014" name="ISME J.">
        <title>Microbial stratification in low pH oxic and suboxic macroscopic growths along an acid mine drainage.</title>
        <authorList>
            <person name="Mendez-Garcia C."/>
            <person name="Mesa V."/>
            <person name="Sprenger R.R."/>
            <person name="Richter M."/>
            <person name="Diez M.S."/>
            <person name="Solano J."/>
            <person name="Bargiela R."/>
            <person name="Golyshina O.V."/>
            <person name="Manteca A."/>
            <person name="Ramos J.L."/>
            <person name="Gallego J.R."/>
            <person name="Llorente I."/>
            <person name="Martins Dos Santos V.A."/>
            <person name="Jensen O.N."/>
            <person name="Pelaez A.I."/>
            <person name="Sanchez J."/>
            <person name="Ferrer M."/>
        </authorList>
    </citation>
    <scope>NUCLEOTIDE SEQUENCE</scope>
</reference>
<protein>
    <submittedName>
        <fullName evidence="3">NMD3 family protein</fullName>
    </submittedName>
</protein>
<feature type="domain" description="Nmd3 N-terminal" evidence="2">
    <location>
        <begin position="8"/>
        <end position="168"/>
    </location>
</feature>
<dbReference type="Pfam" id="PF04981">
    <property type="entry name" value="NMD3"/>
    <property type="match status" value="1"/>
</dbReference>
<accession>T0Y7W6</accession>
<reference evidence="3" key="1">
    <citation type="submission" date="2013-08" db="EMBL/GenBank/DDBJ databases">
        <authorList>
            <person name="Mendez C."/>
            <person name="Richter M."/>
            <person name="Ferrer M."/>
            <person name="Sanchez J."/>
        </authorList>
    </citation>
    <scope>NUCLEOTIDE SEQUENCE</scope>
</reference>
<evidence type="ECO:0000259" key="2">
    <source>
        <dbReference type="Pfam" id="PF04981"/>
    </source>
</evidence>
<name>T0Y7W6_9ZZZZ</name>
<dbReference type="InterPro" id="IPR007064">
    <property type="entry name" value="Nmd3_N"/>
</dbReference>
<feature type="compositionally biased region" description="Basic and acidic residues" evidence="1">
    <location>
        <begin position="244"/>
        <end position="260"/>
    </location>
</feature>
<feature type="non-terminal residue" evidence="3">
    <location>
        <position position="1"/>
    </location>
</feature>
<feature type="region of interest" description="Disordered" evidence="1">
    <location>
        <begin position="238"/>
        <end position="265"/>
    </location>
</feature>